<proteinExistence type="predicted"/>
<dbReference type="InterPro" id="IPR049945">
    <property type="entry name" value="AAA_22"/>
</dbReference>
<dbReference type="EMBL" id="JAUYVO010000006">
    <property type="protein sequence ID" value="MDP2522966.1"/>
    <property type="molecule type" value="Genomic_DNA"/>
</dbReference>
<keyword evidence="3" id="KW-1185">Reference proteome</keyword>
<organism evidence="2 3">
    <name type="scientific">Neptunomonas phycophila</name>
    <dbReference type="NCBI Taxonomy" id="1572645"/>
    <lineage>
        <taxon>Bacteria</taxon>
        <taxon>Pseudomonadati</taxon>
        <taxon>Pseudomonadota</taxon>
        <taxon>Gammaproteobacteria</taxon>
        <taxon>Oceanospirillales</taxon>
        <taxon>Oceanospirillaceae</taxon>
        <taxon>Neptunomonas</taxon>
    </lineage>
</organism>
<dbReference type="RefSeq" id="WP_305450734.1">
    <property type="nucleotide sequence ID" value="NZ_JAUYVO010000006.1"/>
</dbReference>
<reference evidence="2" key="1">
    <citation type="submission" date="2023-07" db="EMBL/GenBank/DDBJ databases">
        <title>Genome content predicts the carbon catabolic preferences of heterotrophic bacteria.</title>
        <authorList>
            <person name="Gralka M."/>
        </authorList>
    </citation>
    <scope>NUCLEOTIDE SEQUENCE</scope>
    <source>
        <strain evidence="2">5G01</strain>
    </source>
</reference>
<keyword evidence="2" id="KW-0067">ATP-binding</keyword>
<evidence type="ECO:0000313" key="2">
    <source>
        <dbReference type="EMBL" id="MDP2522966.1"/>
    </source>
</evidence>
<feature type="domain" description="ORC1/DEAH AAA+ ATPase" evidence="1">
    <location>
        <begin position="123"/>
        <end position="270"/>
    </location>
</feature>
<dbReference type="SUPFAM" id="SSF52540">
    <property type="entry name" value="P-loop containing nucleoside triphosphate hydrolases"/>
    <property type="match status" value="1"/>
</dbReference>
<sequence length="530" mass="59782">MNGFTTANYLDAQIVEYEGQPLINALPPINSPQQTAQLVRRIPEIKAEEVVLPAHIRRHAMLRIMDGFLYPTKAHLQLEQTISSMIRQGYLSRNIADKSYQETLNKVSQMSASENRNAGNEALVSSVIGCSGAGKSTAVEAILASYPQVIVHPEYQHFQLVWLKVECPHDASVRSLCINFFRALDNALGNDGEYERQYVRPRSNVEMLLGDFARIAALYSIGLLVIDEIQHLERSNSGASERILRFFVQLTNTIKLPILFIGTPKAYELFSPSMRSARRASQFGSINWNRFNASMDSGKGTEWDRFFAQLWSLQWFKHPQPLTEEVKALFWDCSQGIAHVAVTLFYLSQVRAVTIGREVIDSALVKDVFNSELHIIRPMIRALQSGREQEIQKYSDLEIPKAALIQNQVTARPIEHEASSIPNIDASPDKLVQLVNMLEQVGIGSDIAPLVAEQAIDELPNGNLIDWIAHVRQLEDEAPPKPKPKQKKPKVVKLPPRYVDNDLRLMMQTNESVYNVMKRAGVILQISDYI</sequence>
<evidence type="ECO:0000313" key="3">
    <source>
        <dbReference type="Proteomes" id="UP001177341"/>
    </source>
</evidence>
<protein>
    <submittedName>
        <fullName evidence="2">ATP-binding protein</fullName>
    </submittedName>
</protein>
<dbReference type="Gene3D" id="3.40.50.300">
    <property type="entry name" value="P-loop containing nucleotide triphosphate hydrolases"/>
    <property type="match status" value="1"/>
</dbReference>
<keyword evidence="2" id="KW-0547">Nucleotide-binding</keyword>
<name>A0ABT9EV71_9GAMM</name>
<comment type="caution">
    <text evidence="2">The sequence shown here is derived from an EMBL/GenBank/DDBJ whole genome shotgun (WGS) entry which is preliminary data.</text>
</comment>
<dbReference type="Pfam" id="PF13401">
    <property type="entry name" value="AAA_22"/>
    <property type="match status" value="1"/>
</dbReference>
<dbReference type="GO" id="GO:0005524">
    <property type="term" value="F:ATP binding"/>
    <property type="evidence" value="ECO:0007669"/>
    <property type="project" value="UniProtKB-KW"/>
</dbReference>
<dbReference type="InterPro" id="IPR027417">
    <property type="entry name" value="P-loop_NTPase"/>
</dbReference>
<evidence type="ECO:0000259" key="1">
    <source>
        <dbReference type="Pfam" id="PF13401"/>
    </source>
</evidence>
<dbReference type="Proteomes" id="UP001177341">
    <property type="component" value="Unassembled WGS sequence"/>
</dbReference>
<gene>
    <name evidence="2" type="ORF">Q8W30_10345</name>
</gene>
<accession>A0ABT9EV71</accession>